<protein>
    <submittedName>
        <fullName evidence="3">Uncharacterized protein</fullName>
    </submittedName>
</protein>
<dbReference type="RefSeq" id="WP_345612151.1">
    <property type="nucleotide sequence ID" value="NZ_BAABJV010000003.1"/>
</dbReference>
<evidence type="ECO:0000256" key="1">
    <source>
        <dbReference type="SAM" id="MobiDB-lite"/>
    </source>
</evidence>
<comment type="caution">
    <text evidence="3">The sequence shown here is derived from an EMBL/GenBank/DDBJ whole genome shotgun (WGS) entry which is preliminary data.</text>
</comment>
<dbReference type="EMBL" id="BAABJV010000003">
    <property type="protein sequence ID" value="GAA4772238.1"/>
    <property type="molecule type" value="Genomic_DNA"/>
</dbReference>
<evidence type="ECO:0000313" key="4">
    <source>
        <dbReference type="Proteomes" id="UP001501147"/>
    </source>
</evidence>
<dbReference type="InterPro" id="IPR045925">
    <property type="entry name" value="DUF6344"/>
</dbReference>
<keyword evidence="2" id="KW-0732">Signal</keyword>
<evidence type="ECO:0000256" key="2">
    <source>
        <dbReference type="SAM" id="SignalP"/>
    </source>
</evidence>
<evidence type="ECO:0000313" key="3">
    <source>
        <dbReference type="EMBL" id="GAA4772238.1"/>
    </source>
</evidence>
<proteinExistence type="predicted"/>
<keyword evidence="4" id="KW-1185">Reference proteome</keyword>
<feature type="signal peptide" evidence="2">
    <location>
        <begin position="1"/>
        <end position="31"/>
    </location>
</feature>
<feature type="compositionally biased region" description="Basic and acidic residues" evidence="1">
    <location>
        <begin position="68"/>
        <end position="81"/>
    </location>
</feature>
<dbReference type="Proteomes" id="UP001501147">
    <property type="component" value="Unassembled WGS sequence"/>
</dbReference>
<feature type="region of interest" description="Disordered" evidence="1">
    <location>
        <begin position="34"/>
        <end position="86"/>
    </location>
</feature>
<dbReference type="Pfam" id="PF19871">
    <property type="entry name" value="DUF6344"/>
    <property type="match status" value="1"/>
</dbReference>
<sequence length="221" mass="22375">MAAITARNLWTAVVSAFFALLAALGFGTAAASTAGSAAAPNPVAPRADRSAAPRTRKPRSTVPAQRRRGVDVARHTARDRSLPPTMKQRIRAEAHGAAPAARQLALPDPAVPAVGHPVPAVCGAGSPSGPSAHPLSGRRALLSARTAARLARPAAALGRLCAAAVVVRPARALFARSTAGRAPRTAAHVAERHAAAARATGSDPARAEAVTAHRDAYVIAA</sequence>
<name>A0ABP9A1R0_9ACTN</name>
<reference evidence="4" key="1">
    <citation type="journal article" date="2019" name="Int. J. Syst. Evol. Microbiol.">
        <title>The Global Catalogue of Microorganisms (GCM) 10K type strain sequencing project: providing services to taxonomists for standard genome sequencing and annotation.</title>
        <authorList>
            <consortium name="The Broad Institute Genomics Platform"/>
            <consortium name="The Broad Institute Genome Sequencing Center for Infectious Disease"/>
            <person name="Wu L."/>
            <person name="Ma J."/>
        </authorList>
    </citation>
    <scope>NUCLEOTIDE SEQUENCE [LARGE SCALE GENOMIC DNA]</scope>
    <source>
        <strain evidence="4">JCM 18324</strain>
    </source>
</reference>
<accession>A0ABP9A1R0</accession>
<gene>
    <name evidence="3" type="ORF">GCM10023329_19690</name>
</gene>
<feature type="chain" id="PRO_5046889885" evidence="2">
    <location>
        <begin position="32"/>
        <end position="221"/>
    </location>
</feature>
<organism evidence="3 4">
    <name type="scientific">Streptomyces sanyensis</name>
    <dbReference type="NCBI Taxonomy" id="568869"/>
    <lineage>
        <taxon>Bacteria</taxon>
        <taxon>Bacillati</taxon>
        <taxon>Actinomycetota</taxon>
        <taxon>Actinomycetes</taxon>
        <taxon>Kitasatosporales</taxon>
        <taxon>Streptomycetaceae</taxon>
        <taxon>Streptomyces</taxon>
    </lineage>
</organism>